<dbReference type="Proteomes" id="UP000001568">
    <property type="component" value="Chromosome 3"/>
</dbReference>
<keyword evidence="2" id="KW-0472">Membrane</keyword>
<name>A4RVB2_OSTLU</name>
<dbReference type="Gramene" id="ABO95104">
    <property type="protein sequence ID" value="ABO95104"/>
    <property type="gene ID" value="OSTLU_14843"/>
</dbReference>
<comment type="similarity">
    <text evidence="1">Belongs to the ycf20 family.</text>
</comment>
<keyword evidence="2" id="KW-0812">Transmembrane</keyword>
<dbReference type="AlphaFoldDB" id="A4RVB2"/>
<dbReference type="RefSeq" id="XP_001416811.1">
    <property type="nucleotide sequence ID" value="XM_001416774.1"/>
</dbReference>
<dbReference type="HOGENOM" id="CLU_145029_0_0_1"/>
<sequence>MSDVVASGDDDDDDGSSRLGQTRVQRAVDSLRTKTWRRAKKNFKKLPLALISLLVGFSVCALLPHPESPQDAFISFTIILLAEFASSVLYGDENQGGILRWVREGDWLPTVLNCFKIGVLYGLFCDGFKVGS</sequence>
<dbReference type="Pfam" id="PF04483">
    <property type="entry name" value="DUF565"/>
    <property type="match status" value="1"/>
</dbReference>
<proteinExistence type="inferred from homology"/>
<dbReference type="InterPro" id="IPR007572">
    <property type="entry name" value="Uncharacterised_Ycf20"/>
</dbReference>
<accession>A4RVB2</accession>
<organism evidence="3 4">
    <name type="scientific">Ostreococcus lucimarinus (strain CCE9901)</name>
    <dbReference type="NCBI Taxonomy" id="436017"/>
    <lineage>
        <taxon>Eukaryota</taxon>
        <taxon>Viridiplantae</taxon>
        <taxon>Chlorophyta</taxon>
        <taxon>Mamiellophyceae</taxon>
        <taxon>Mamiellales</taxon>
        <taxon>Bathycoccaceae</taxon>
        <taxon>Ostreococcus</taxon>
    </lineage>
</organism>
<dbReference type="OrthoDB" id="496152at2759"/>
<dbReference type="KEGG" id="olu:OSTLU_14843"/>
<dbReference type="EMBL" id="CP000583">
    <property type="protein sequence ID" value="ABO95104.1"/>
    <property type="molecule type" value="Genomic_DNA"/>
</dbReference>
<keyword evidence="4" id="KW-1185">Reference proteome</keyword>
<feature type="transmembrane region" description="Helical" evidence="2">
    <location>
        <begin position="46"/>
        <end position="66"/>
    </location>
</feature>
<evidence type="ECO:0000313" key="3">
    <source>
        <dbReference type="EMBL" id="ABO95104.1"/>
    </source>
</evidence>
<keyword evidence="2" id="KW-1133">Transmembrane helix</keyword>
<dbReference type="OMA" id="SMCALIP"/>
<dbReference type="PANTHER" id="PTHR33787">
    <property type="match status" value="1"/>
</dbReference>
<dbReference type="PANTHER" id="PTHR33787:SF3">
    <property type="entry name" value="YCF20-LIKE PROTEIN"/>
    <property type="match status" value="1"/>
</dbReference>
<gene>
    <name evidence="3" type="ORF">OSTLU_14843</name>
</gene>
<reference evidence="3 4" key="1">
    <citation type="journal article" date="2007" name="Proc. Natl. Acad. Sci. U.S.A.">
        <title>The tiny eukaryote Ostreococcus provides genomic insights into the paradox of plankton speciation.</title>
        <authorList>
            <person name="Palenik B."/>
            <person name="Grimwood J."/>
            <person name="Aerts A."/>
            <person name="Rouze P."/>
            <person name="Salamov A."/>
            <person name="Putnam N."/>
            <person name="Dupont C."/>
            <person name="Jorgensen R."/>
            <person name="Derelle E."/>
            <person name="Rombauts S."/>
            <person name="Zhou K."/>
            <person name="Otillar R."/>
            <person name="Merchant S.S."/>
            <person name="Podell S."/>
            <person name="Gaasterland T."/>
            <person name="Napoli C."/>
            <person name="Gendler K."/>
            <person name="Manuell A."/>
            <person name="Tai V."/>
            <person name="Vallon O."/>
            <person name="Piganeau G."/>
            <person name="Jancek S."/>
            <person name="Heijde M."/>
            <person name="Jabbari K."/>
            <person name="Bowler C."/>
            <person name="Lohr M."/>
            <person name="Robbens S."/>
            <person name="Werner G."/>
            <person name="Dubchak I."/>
            <person name="Pazour G.J."/>
            <person name="Ren Q."/>
            <person name="Paulsen I."/>
            <person name="Delwiche C."/>
            <person name="Schmutz J."/>
            <person name="Rokhsar D."/>
            <person name="Van de Peer Y."/>
            <person name="Moreau H."/>
            <person name="Grigoriev I.V."/>
        </authorList>
    </citation>
    <scope>NUCLEOTIDE SEQUENCE [LARGE SCALE GENOMIC DNA]</scope>
    <source>
        <strain evidence="3 4">CCE9901</strain>
    </source>
</reference>
<evidence type="ECO:0000313" key="4">
    <source>
        <dbReference type="Proteomes" id="UP000001568"/>
    </source>
</evidence>
<dbReference type="GeneID" id="5001019"/>
<evidence type="ECO:0000256" key="2">
    <source>
        <dbReference type="SAM" id="Phobius"/>
    </source>
</evidence>
<protein>
    <submittedName>
        <fullName evidence="3">Uncharacterized protein</fullName>
    </submittedName>
</protein>
<feature type="transmembrane region" description="Helical" evidence="2">
    <location>
        <begin position="72"/>
        <end position="91"/>
    </location>
</feature>
<evidence type="ECO:0000256" key="1">
    <source>
        <dbReference type="ARBA" id="ARBA00009846"/>
    </source>
</evidence>